<dbReference type="GO" id="GO:0032259">
    <property type="term" value="P:methylation"/>
    <property type="evidence" value="ECO:0007669"/>
    <property type="project" value="UniProtKB-KW"/>
</dbReference>
<name>A0A1G8B5K7_9NOCA</name>
<reference evidence="4 5" key="1">
    <citation type="submission" date="2016-10" db="EMBL/GenBank/DDBJ databases">
        <authorList>
            <person name="de Groot N.N."/>
        </authorList>
    </citation>
    <scope>NUCLEOTIDE SEQUENCE [LARGE SCALE GENOMIC DNA]</scope>
    <source>
        <strain evidence="4 5">DSM 44892</strain>
    </source>
</reference>
<evidence type="ECO:0000256" key="1">
    <source>
        <dbReference type="ARBA" id="ARBA00022603"/>
    </source>
</evidence>
<evidence type="ECO:0000256" key="3">
    <source>
        <dbReference type="ARBA" id="ARBA00022691"/>
    </source>
</evidence>
<dbReference type="PANTHER" id="PTHR43464">
    <property type="entry name" value="METHYLTRANSFERASE"/>
    <property type="match status" value="1"/>
</dbReference>
<keyword evidence="5" id="KW-1185">Reference proteome</keyword>
<dbReference type="InterPro" id="IPR008715">
    <property type="entry name" value="SAM-MeTfrase_NodS-like"/>
</dbReference>
<dbReference type="GO" id="GO:0009312">
    <property type="term" value="P:oligosaccharide biosynthetic process"/>
    <property type="evidence" value="ECO:0007669"/>
    <property type="project" value="InterPro"/>
</dbReference>
<dbReference type="InterPro" id="IPR029063">
    <property type="entry name" value="SAM-dependent_MTases_sf"/>
</dbReference>
<dbReference type="GO" id="GO:0008757">
    <property type="term" value="F:S-adenosylmethionine-dependent methyltransferase activity"/>
    <property type="evidence" value="ECO:0007669"/>
    <property type="project" value="InterPro"/>
</dbReference>
<dbReference type="AlphaFoldDB" id="A0A1G8B5K7"/>
<dbReference type="CDD" id="cd02440">
    <property type="entry name" value="AdoMet_MTases"/>
    <property type="match status" value="1"/>
</dbReference>
<accession>A0A1G8B5K7</accession>
<evidence type="ECO:0000313" key="4">
    <source>
        <dbReference type="EMBL" id="SDH28425.1"/>
    </source>
</evidence>
<evidence type="ECO:0000256" key="2">
    <source>
        <dbReference type="ARBA" id="ARBA00022679"/>
    </source>
</evidence>
<keyword evidence="1" id="KW-0489">Methyltransferase</keyword>
<organism evidence="4 5">
    <name type="scientific">Rhodococcus triatomae</name>
    <dbReference type="NCBI Taxonomy" id="300028"/>
    <lineage>
        <taxon>Bacteria</taxon>
        <taxon>Bacillati</taxon>
        <taxon>Actinomycetota</taxon>
        <taxon>Actinomycetes</taxon>
        <taxon>Mycobacteriales</taxon>
        <taxon>Nocardiaceae</taxon>
        <taxon>Rhodococcus</taxon>
    </lineage>
</organism>
<dbReference type="SUPFAM" id="SSF53335">
    <property type="entry name" value="S-adenosyl-L-methionine-dependent methyltransferases"/>
    <property type="match status" value="1"/>
</dbReference>
<keyword evidence="3" id="KW-0949">S-adenosyl-L-methionine</keyword>
<keyword evidence="2" id="KW-0808">Transferase</keyword>
<dbReference type="PANTHER" id="PTHR43464:SF19">
    <property type="entry name" value="UBIQUINONE BIOSYNTHESIS O-METHYLTRANSFERASE, MITOCHONDRIAL"/>
    <property type="match status" value="1"/>
</dbReference>
<dbReference type="Proteomes" id="UP000183263">
    <property type="component" value="Unassembled WGS sequence"/>
</dbReference>
<sequence length="212" mass="23460">MTEMDGDFFESMYADAEDPWGFAERWYEERKYALTLAALPRRRYRCAFEPGGSVGVFTEMLARRCDRVVATDIVARALDTSAARLRRAGLADRVELRQSSLLATWPVERFDLIVLGEVLYYLDAEGLRTVAARAVDALEDGGTLIAVHWTHRVPDYPSTGTRVHDELARTPGLVPFASYADGDFRLDVLTRGAVPSVAAEEGLVSRPDSGAS</sequence>
<protein>
    <submittedName>
        <fullName evidence="4">Nodulation protein S (NodS)</fullName>
    </submittedName>
</protein>
<gene>
    <name evidence="4" type="ORF">SAMN05444695_101660</name>
</gene>
<evidence type="ECO:0000313" key="5">
    <source>
        <dbReference type="Proteomes" id="UP000183263"/>
    </source>
</evidence>
<dbReference type="Gene3D" id="3.40.50.150">
    <property type="entry name" value="Vaccinia Virus protein VP39"/>
    <property type="match status" value="1"/>
</dbReference>
<proteinExistence type="predicted"/>
<dbReference type="EMBL" id="FNDN01000001">
    <property type="protein sequence ID" value="SDH28425.1"/>
    <property type="molecule type" value="Genomic_DNA"/>
</dbReference>
<dbReference type="Pfam" id="PF05401">
    <property type="entry name" value="NodS"/>
    <property type="match status" value="1"/>
</dbReference>